<organism evidence="2 3">
    <name type="scientific">Vitis vinifera</name>
    <name type="common">Grape</name>
    <dbReference type="NCBI Taxonomy" id="29760"/>
    <lineage>
        <taxon>Eukaryota</taxon>
        <taxon>Viridiplantae</taxon>
        <taxon>Streptophyta</taxon>
        <taxon>Embryophyta</taxon>
        <taxon>Tracheophyta</taxon>
        <taxon>Spermatophyta</taxon>
        <taxon>Magnoliopsida</taxon>
        <taxon>eudicotyledons</taxon>
        <taxon>Gunneridae</taxon>
        <taxon>Pentapetalae</taxon>
        <taxon>rosids</taxon>
        <taxon>Vitales</taxon>
        <taxon>Vitaceae</taxon>
        <taxon>Viteae</taxon>
        <taxon>Vitis</taxon>
    </lineage>
</organism>
<dbReference type="SUPFAM" id="SSF56672">
    <property type="entry name" value="DNA/RNA polymerases"/>
    <property type="match status" value="1"/>
</dbReference>
<dbReference type="Proteomes" id="UP000288805">
    <property type="component" value="Unassembled WGS sequence"/>
</dbReference>
<feature type="domain" description="Reverse transcriptase" evidence="1">
    <location>
        <begin position="1"/>
        <end position="295"/>
    </location>
</feature>
<dbReference type="EMBL" id="QGNW01000881">
    <property type="protein sequence ID" value="RVW59684.1"/>
    <property type="molecule type" value="Genomic_DNA"/>
</dbReference>
<sequence>MGIHTHKAEPTTSIGQISMAGVADFGGDFPLILNFWLFDVLILDATSALDLDFATLPNLSGNTGLTCLETWSKVVSSSQNAFVEGRQILDTALIANEAIDSLLKGDEAGVLCKLDLEKAYDHINWDFLMSVMQKMGFGEKWAGWIRWCISTASFSVLINGSPAGFFQGTRGLRQGDPISPYLYVLGMEALSCLINKAVRGGFLSGCRLRGRGGNGIQVSHLLFADDTLVFCKDSQDQMAVLSWLLMWFEAISGLNINLEKRKILLVGRVENAEVLASELGCKVGSLLSTYLGLPLGAPHKSVVVWDGVEERMRKRLALVVRLRLEKIQRDFLWGGGALEKRPHLVKWDVVRSHKMKGGLGIRKFSILNRALLCKWSWHFAAERESFWKLIISTKYGEEGGGWISCEVREGYGVGLWKEIRKEGVLMFKNVSFTVGDGRRVADCWDSMGDAGGWYPCFSRSFNDWELEAVASLLSVLQGKRLNVGMEDRVVWNASKNGIFSVKSLYNTLDSGGAVPFPWRIIWSLCVPTKVGFFAWEASWGKVLTQDQLKRRGWFLANRCFLCCDDEETINHILIHCPKARVLWNLVF</sequence>
<reference evidence="2 3" key="1">
    <citation type="journal article" date="2018" name="PLoS Genet.">
        <title>Population sequencing reveals clonal diversity and ancestral inbreeding in the grapevine cultivar Chardonnay.</title>
        <authorList>
            <person name="Roach M.J."/>
            <person name="Johnson D.L."/>
            <person name="Bohlmann J."/>
            <person name="van Vuuren H.J."/>
            <person name="Jones S.J."/>
            <person name="Pretorius I.S."/>
            <person name="Schmidt S.A."/>
            <person name="Borneman A.R."/>
        </authorList>
    </citation>
    <scope>NUCLEOTIDE SEQUENCE [LARGE SCALE GENOMIC DNA]</scope>
    <source>
        <strain evidence="3">cv. Chardonnay</strain>
        <tissue evidence="2">Leaf</tissue>
    </source>
</reference>
<dbReference type="Pfam" id="PF00078">
    <property type="entry name" value="RVT_1"/>
    <property type="match status" value="1"/>
</dbReference>
<evidence type="ECO:0000313" key="3">
    <source>
        <dbReference type="Proteomes" id="UP000288805"/>
    </source>
</evidence>
<gene>
    <name evidence="2" type="primary">VvCHDh000004_609</name>
    <name evidence="2" type="ORF">CK203_101059</name>
</gene>
<dbReference type="CDD" id="cd01650">
    <property type="entry name" value="RT_nLTR_like"/>
    <property type="match status" value="1"/>
</dbReference>
<comment type="caution">
    <text evidence="2">The sequence shown here is derived from an EMBL/GenBank/DDBJ whole genome shotgun (WGS) entry which is preliminary data.</text>
</comment>
<evidence type="ECO:0000313" key="2">
    <source>
        <dbReference type="EMBL" id="RVW59684.1"/>
    </source>
</evidence>
<accession>A0A438FI67</accession>
<evidence type="ECO:0000259" key="1">
    <source>
        <dbReference type="PROSITE" id="PS50878"/>
    </source>
</evidence>
<dbReference type="PANTHER" id="PTHR33116">
    <property type="entry name" value="REVERSE TRANSCRIPTASE ZINC-BINDING DOMAIN-CONTAINING PROTEIN-RELATED-RELATED"/>
    <property type="match status" value="1"/>
</dbReference>
<dbReference type="InterPro" id="IPR026960">
    <property type="entry name" value="RVT-Znf"/>
</dbReference>
<dbReference type="InterPro" id="IPR043502">
    <property type="entry name" value="DNA/RNA_pol_sf"/>
</dbReference>
<dbReference type="AlphaFoldDB" id="A0A438FI67"/>
<dbReference type="PROSITE" id="PS50878">
    <property type="entry name" value="RT_POL"/>
    <property type="match status" value="1"/>
</dbReference>
<protein>
    <submittedName>
        <fullName evidence="2">Putative ribonuclease H protein</fullName>
    </submittedName>
</protein>
<dbReference type="Pfam" id="PF13966">
    <property type="entry name" value="zf-RVT"/>
    <property type="match status" value="1"/>
</dbReference>
<proteinExistence type="predicted"/>
<dbReference type="PANTHER" id="PTHR33116:SF85">
    <property type="entry name" value="REVERSE TRANSCRIPTASE ZINC-BINDING DOMAIN-CONTAINING PROTEIN"/>
    <property type="match status" value="1"/>
</dbReference>
<dbReference type="InterPro" id="IPR000477">
    <property type="entry name" value="RT_dom"/>
</dbReference>
<name>A0A438FI67_VITVI</name>